<proteinExistence type="predicted"/>
<comment type="caution">
    <text evidence="1">The sequence shown here is derived from an EMBL/GenBank/DDBJ whole genome shotgun (WGS) entry which is preliminary data.</text>
</comment>
<gene>
    <name evidence="1" type="ORF">H6A01_06785</name>
</gene>
<dbReference type="Proteomes" id="UP000707138">
    <property type="component" value="Unassembled WGS sequence"/>
</dbReference>
<dbReference type="RefSeq" id="WP_205088016.1">
    <property type="nucleotide sequence ID" value="NZ_JACJLA010000011.1"/>
</dbReference>
<dbReference type="EMBL" id="JACJLA010000011">
    <property type="protein sequence ID" value="MBM6913025.1"/>
    <property type="molecule type" value="Genomic_DNA"/>
</dbReference>
<evidence type="ECO:0000313" key="1">
    <source>
        <dbReference type="EMBL" id="MBM6913025.1"/>
    </source>
</evidence>
<accession>A0ABS2GGQ9</accession>
<sequence>MDFKKNITSVLEAAYLLGYRYLTISQQDGCYVTKGLKDDTPLALNFDTNFVRKLEQLNLPVGVSAEIRTVLDNQCADEVIALQAYEQSRDSKVTHIRHKPNELTAVKSTEEQYLLTLNGIVKTNPGDWIIRGVNGEEYPCDPEIFKKLYDIVE</sequence>
<name>A0ABS2GGQ9_9FIRM</name>
<reference evidence="1 2" key="1">
    <citation type="journal article" date="2021" name="Sci. Rep.">
        <title>The distribution of antibiotic resistance genes in chicken gut microbiota commensals.</title>
        <authorList>
            <person name="Juricova H."/>
            <person name="Matiasovicova J."/>
            <person name="Kubasova T."/>
            <person name="Cejkova D."/>
            <person name="Rychlik I."/>
        </authorList>
    </citation>
    <scope>NUCLEOTIDE SEQUENCE [LARGE SCALE GENOMIC DNA]</scope>
    <source>
        <strain evidence="1 2">An537</strain>
    </source>
</reference>
<keyword evidence="2" id="KW-1185">Reference proteome</keyword>
<evidence type="ECO:0000313" key="2">
    <source>
        <dbReference type="Proteomes" id="UP000707138"/>
    </source>
</evidence>
<organism evidence="1 2">
    <name type="scientific">Veillonella magna</name>
    <dbReference type="NCBI Taxonomy" id="464322"/>
    <lineage>
        <taxon>Bacteria</taxon>
        <taxon>Bacillati</taxon>
        <taxon>Bacillota</taxon>
        <taxon>Negativicutes</taxon>
        <taxon>Veillonellales</taxon>
        <taxon>Veillonellaceae</taxon>
        <taxon>Veillonella</taxon>
    </lineage>
</organism>
<protein>
    <submittedName>
        <fullName evidence="1">Uncharacterized protein</fullName>
    </submittedName>
</protein>